<evidence type="ECO:0000256" key="5">
    <source>
        <dbReference type="ARBA" id="ARBA00022989"/>
    </source>
</evidence>
<feature type="domain" description="Peptidase S54 rhomboid" evidence="9">
    <location>
        <begin position="170"/>
        <end position="306"/>
    </location>
</feature>
<dbReference type="Proteomes" id="UP000316921">
    <property type="component" value="Chromosome"/>
</dbReference>
<dbReference type="RefSeq" id="WP_145064556.1">
    <property type="nucleotide sequence ID" value="NZ_CP036287.1"/>
</dbReference>
<comment type="similarity">
    <text evidence="2">Belongs to the peptidase S54 family.</text>
</comment>
<gene>
    <name evidence="10" type="ORF">Pla133_18230</name>
</gene>
<evidence type="ECO:0000256" key="1">
    <source>
        <dbReference type="ARBA" id="ARBA00004141"/>
    </source>
</evidence>
<feature type="transmembrane region" description="Helical" evidence="8">
    <location>
        <begin position="291"/>
        <end position="312"/>
    </location>
</feature>
<evidence type="ECO:0000256" key="8">
    <source>
        <dbReference type="SAM" id="Phobius"/>
    </source>
</evidence>
<evidence type="ECO:0000259" key="9">
    <source>
        <dbReference type="Pfam" id="PF01694"/>
    </source>
</evidence>
<dbReference type="InterPro" id="IPR022764">
    <property type="entry name" value="Peptidase_S54_rhomboid_dom"/>
</dbReference>
<dbReference type="EMBL" id="CP036287">
    <property type="protein sequence ID" value="QDU66747.1"/>
    <property type="molecule type" value="Genomic_DNA"/>
</dbReference>
<keyword evidence="3 8" id="KW-0812">Transmembrane</keyword>
<protein>
    <submittedName>
        <fullName evidence="10">Rhomboid family protein</fullName>
    </submittedName>
</protein>
<sequence>MQEPRPQRNVDRGEPAPGDGPRPVGQPLPSSGPQPLGPVDRRPRRPTEADLPPTRVVVFRGPSPRSCSEPSLVLSAVGIPSELVRMDGTTLLTVAEEESERARYELRQYIHENRRRGVVTEEFHPLSDGVAIGAVWCLSLMLIRAAAVTGAGGFDWNDLGGMRAGLLLEGEWWRAITALFLHVDALHLGSNLVFGTVFAVFLAQHLGGGGAAFTLVAAGALGNWMNALVLSPDHRSMGASTAVFAAVGAFVTDEFLRRRRTSREAMRRWAPMVLGVLILGWYGAGDERTDVSAHVFGFLAGIGVSAWLALIDRHWSLRERGMQALGWSLAGLASTAAWLWALGLV</sequence>
<keyword evidence="4" id="KW-0378">Hydrolase</keyword>
<dbReference type="KEGG" id="pbap:Pla133_18230"/>
<evidence type="ECO:0000256" key="4">
    <source>
        <dbReference type="ARBA" id="ARBA00022801"/>
    </source>
</evidence>
<feature type="transmembrane region" description="Helical" evidence="8">
    <location>
        <begin position="324"/>
        <end position="343"/>
    </location>
</feature>
<evidence type="ECO:0000313" key="10">
    <source>
        <dbReference type="EMBL" id="QDU66747.1"/>
    </source>
</evidence>
<evidence type="ECO:0000256" key="3">
    <source>
        <dbReference type="ARBA" id="ARBA00022692"/>
    </source>
</evidence>
<reference evidence="10 11" key="1">
    <citation type="submission" date="2019-02" db="EMBL/GenBank/DDBJ databases">
        <title>Deep-cultivation of Planctomycetes and their phenomic and genomic characterization uncovers novel biology.</title>
        <authorList>
            <person name="Wiegand S."/>
            <person name="Jogler M."/>
            <person name="Boedeker C."/>
            <person name="Pinto D."/>
            <person name="Vollmers J."/>
            <person name="Rivas-Marin E."/>
            <person name="Kohn T."/>
            <person name="Peeters S.H."/>
            <person name="Heuer A."/>
            <person name="Rast P."/>
            <person name="Oberbeckmann S."/>
            <person name="Bunk B."/>
            <person name="Jeske O."/>
            <person name="Meyerdierks A."/>
            <person name="Storesund J.E."/>
            <person name="Kallscheuer N."/>
            <person name="Luecker S."/>
            <person name="Lage O.M."/>
            <person name="Pohl T."/>
            <person name="Merkel B.J."/>
            <person name="Hornburger P."/>
            <person name="Mueller R.-W."/>
            <person name="Bruemmer F."/>
            <person name="Labrenz M."/>
            <person name="Spormann A.M."/>
            <person name="Op den Camp H."/>
            <person name="Overmann J."/>
            <person name="Amann R."/>
            <person name="Jetten M.S.M."/>
            <person name="Mascher T."/>
            <person name="Medema M.H."/>
            <person name="Devos D.P."/>
            <person name="Kaster A.-K."/>
            <person name="Ovreas L."/>
            <person name="Rohde M."/>
            <person name="Galperin M.Y."/>
            <person name="Jogler C."/>
        </authorList>
    </citation>
    <scope>NUCLEOTIDE SEQUENCE [LARGE SCALE GENOMIC DNA]</scope>
    <source>
        <strain evidence="10 11">Pla133</strain>
    </source>
</reference>
<dbReference type="InterPro" id="IPR050925">
    <property type="entry name" value="Rhomboid_protease_S54"/>
</dbReference>
<evidence type="ECO:0000256" key="6">
    <source>
        <dbReference type="ARBA" id="ARBA00023136"/>
    </source>
</evidence>
<dbReference type="Pfam" id="PF01694">
    <property type="entry name" value="Rhomboid"/>
    <property type="match status" value="1"/>
</dbReference>
<feature type="compositionally biased region" description="Basic and acidic residues" evidence="7">
    <location>
        <begin position="1"/>
        <end position="14"/>
    </location>
</feature>
<dbReference type="SUPFAM" id="SSF144091">
    <property type="entry name" value="Rhomboid-like"/>
    <property type="match status" value="1"/>
</dbReference>
<comment type="subcellular location">
    <subcellularLocation>
        <location evidence="1">Membrane</location>
        <topology evidence="1">Multi-pass membrane protein</topology>
    </subcellularLocation>
</comment>
<feature type="region of interest" description="Disordered" evidence="7">
    <location>
        <begin position="1"/>
        <end position="66"/>
    </location>
</feature>
<name>A0A518BIE3_9BACT</name>
<feature type="transmembrane region" description="Helical" evidence="8">
    <location>
        <begin position="172"/>
        <end position="194"/>
    </location>
</feature>
<dbReference type="Gene3D" id="1.20.1540.10">
    <property type="entry name" value="Rhomboid-like"/>
    <property type="match status" value="1"/>
</dbReference>
<feature type="transmembrane region" description="Helical" evidence="8">
    <location>
        <begin position="268"/>
        <end position="285"/>
    </location>
</feature>
<evidence type="ECO:0000313" key="11">
    <source>
        <dbReference type="Proteomes" id="UP000316921"/>
    </source>
</evidence>
<evidence type="ECO:0000256" key="2">
    <source>
        <dbReference type="ARBA" id="ARBA00009045"/>
    </source>
</evidence>
<dbReference type="AlphaFoldDB" id="A0A518BIE3"/>
<organism evidence="10 11">
    <name type="scientific">Engelhardtia mirabilis</name>
    <dbReference type="NCBI Taxonomy" id="2528011"/>
    <lineage>
        <taxon>Bacteria</taxon>
        <taxon>Pseudomonadati</taxon>
        <taxon>Planctomycetota</taxon>
        <taxon>Planctomycetia</taxon>
        <taxon>Planctomycetia incertae sedis</taxon>
        <taxon>Engelhardtia</taxon>
    </lineage>
</organism>
<keyword evidence="11" id="KW-1185">Reference proteome</keyword>
<dbReference type="PANTHER" id="PTHR43731:SF14">
    <property type="entry name" value="PRESENILIN-ASSOCIATED RHOMBOID-LIKE PROTEIN, MITOCHONDRIAL"/>
    <property type="match status" value="1"/>
</dbReference>
<feature type="transmembrane region" description="Helical" evidence="8">
    <location>
        <begin position="206"/>
        <end position="225"/>
    </location>
</feature>
<keyword evidence="6 8" id="KW-0472">Membrane</keyword>
<feature type="compositionally biased region" description="Pro residues" evidence="7">
    <location>
        <begin position="18"/>
        <end position="36"/>
    </location>
</feature>
<evidence type="ECO:0000256" key="7">
    <source>
        <dbReference type="SAM" id="MobiDB-lite"/>
    </source>
</evidence>
<keyword evidence="5 8" id="KW-1133">Transmembrane helix</keyword>
<dbReference type="GO" id="GO:0004252">
    <property type="term" value="F:serine-type endopeptidase activity"/>
    <property type="evidence" value="ECO:0007669"/>
    <property type="project" value="InterPro"/>
</dbReference>
<accession>A0A518BIE3</accession>
<dbReference type="GO" id="GO:0016020">
    <property type="term" value="C:membrane"/>
    <property type="evidence" value="ECO:0007669"/>
    <property type="project" value="UniProtKB-SubCell"/>
</dbReference>
<dbReference type="PANTHER" id="PTHR43731">
    <property type="entry name" value="RHOMBOID PROTEASE"/>
    <property type="match status" value="1"/>
</dbReference>
<feature type="compositionally biased region" description="Basic and acidic residues" evidence="7">
    <location>
        <begin position="39"/>
        <end position="48"/>
    </location>
</feature>
<dbReference type="InterPro" id="IPR035952">
    <property type="entry name" value="Rhomboid-like_sf"/>
</dbReference>
<proteinExistence type="inferred from homology"/>